<evidence type="ECO:0000256" key="1">
    <source>
        <dbReference type="ARBA" id="ARBA00008775"/>
    </source>
</evidence>
<dbReference type="Proteomes" id="UP001501237">
    <property type="component" value="Unassembled WGS sequence"/>
</dbReference>
<name>A0ABP6Q2P1_9ACTN</name>
<feature type="compositionally biased region" description="Pro residues" evidence="2">
    <location>
        <begin position="172"/>
        <end position="187"/>
    </location>
</feature>
<dbReference type="InterPro" id="IPR051324">
    <property type="entry name" value="Stress/Tellurium_Resist"/>
</dbReference>
<dbReference type="Pfam" id="PF02342">
    <property type="entry name" value="TerD"/>
    <property type="match status" value="1"/>
</dbReference>
<evidence type="ECO:0000259" key="3">
    <source>
        <dbReference type="Pfam" id="PF02342"/>
    </source>
</evidence>
<evidence type="ECO:0000313" key="4">
    <source>
        <dbReference type="EMBL" id="GAA3201828.1"/>
    </source>
</evidence>
<sequence length="522" mass="54771">MAELVRGANAPLSATRVTVTCACAAPADLSALLVGRDMKARTDDDLVFYNAPAAGGVTWTAEAVTVDLTAVPADVHAVVITLSLDQGTFGGLTPPSVRVEEHSFTADRLGPESAIVALEIYRRDSAWKVRAVGQGYAGGLAELLADHGVQVDEPAAEPAPVMPELPRTVHPPDLPPPPPPPPPPPTAVPSGARELAYADRVWMVWEDASRSLESYRSSVQHALTIRDDEVAGRAVPGRSQQVMTAAAERMHADMSQLAGELAEHEGRVGAELAPFSSASWLTWGPLTELGPGLLLGDLTAEETPALQIPLVLRLPWRRPIWINEGAAPRDPIAYAWSLVTRFFAAVPPGSSALEIIDPSGLSGCGWVNSLPHPLAGAGVAHGSAVGPRLDHLLNLIDLRSVGGEDGPLLAGAPPVRLVVLFDVGAAIEQHGDKILRLVDEGPAAGVPVICVNNETFTGESVRALRIRQASHTLPSTPGTLSDAWVGGDWTLVPDVLPDGGALQAPSLLQHVLSAHARAIERA</sequence>
<dbReference type="PANTHER" id="PTHR32097:SF4">
    <property type="entry name" value="GENERAL STRESS PROTEIN 16U"/>
    <property type="match status" value="1"/>
</dbReference>
<comment type="similarity">
    <text evidence="1">Belongs to the CAPAB/TerDEXZ family.</text>
</comment>
<dbReference type="EMBL" id="BAAAUV010000003">
    <property type="protein sequence ID" value="GAA3201828.1"/>
    <property type="molecule type" value="Genomic_DNA"/>
</dbReference>
<dbReference type="PANTHER" id="PTHR32097">
    <property type="entry name" value="CAMP-BINDING PROTEIN 1-RELATED"/>
    <property type="match status" value="1"/>
</dbReference>
<organism evidence="4 5">
    <name type="scientific">Actinocorallia longicatena</name>
    <dbReference type="NCBI Taxonomy" id="111803"/>
    <lineage>
        <taxon>Bacteria</taxon>
        <taxon>Bacillati</taxon>
        <taxon>Actinomycetota</taxon>
        <taxon>Actinomycetes</taxon>
        <taxon>Streptosporangiales</taxon>
        <taxon>Thermomonosporaceae</taxon>
        <taxon>Actinocorallia</taxon>
    </lineage>
</organism>
<accession>A0ABP6Q2P1</accession>
<dbReference type="Gene3D" id="2.60.60.30">
    <property type="entry name" value="sav2460 like domains"/>
    <property type="match status" value="1"/>
</dbReference>
<dbReference type="RefSeq" id="WP_344823820.1">
    <property type="nucleotide sequence ID" value="NZ_BAAAUV010000003.1"/>
</dbReference>
<dbReference type="InterPro" id="IPR003325">
    <property type="entry name" value="TerD"/>
</dbReference>
<protein>
    <recommendedName>
        <fullName evidence="3">TerD domain-containing protein</fullName>
    </recommendedName>
</protein>
<keyword evidence="5" id="KW-1185">Reference proteome</keyword>
<reference evidence="5" key="1">
    <citation type="journal article" date="2019" name="Int. J. Syst. Evol. Microbiol.">
        <title>The Global Catalogue of Microorganisms (GCM) 10K type strain sequencing project: providing services to taxonomists for standard genome sequencing and annotation.</title>
        <authorList>
            <consortium name="The Broad Institute Genomics Platform"/>
            <consortium name="The Broad Institute Genome Sequencing Center for Infectious Disease"/>
            <person name="Wu L."/>
            <person name="Ma J."/>
        </authorList>
    </citation>
    <scope>NUCLEOTIDE SEQUENCE [LARGE SCALE GENOMIC DNA]</scope>
    <source>
        <strain evidence="5">JCM 9377</strain>
    </source>
</reference>
<gene>
    <name evidence="4" type="ORF">GCM10010468_15230</name>
</gene>
<feature type="domain" description="TerD" evidence="3">
    <location>
        <begin position="27"/>
        <end position="146"/>
    </location>
</feature>
<dbReference type="CDD" id="cd06974">
    <property type="entry name" value="TerD_like"/>
    <property type="match status" value="1"/>
</dbReference>
<proteinExistence type="inferred from homology"/>
<comment type="caution">
    <text evidence="4">The sequence shown here is derived from an EMBL/GenBank/DDBJ whole genome shotgun (WGS) entry which is preliminary data.</text>
</comment>
<feature type="region of interest" description="Disordered" evidence="2">
    <location>
        <begin position="158"/>
        <end position="190"/>
    </location>
</feature>
<evidence type="ECO:0000313" key="5">
    <source>
        <dbReference type="Proteomes" id="UP001501237"/>
    </source>
</evidence>
<evidence type="ECO:0000256" key="2">
    <source>
        <dbReference type="SAM" id="MobiDB-lite"/>
    </source>
</evidence>